<dbReference type="EMBL" id="JQAR01000005">
    <property type="protein sequence ID" value="KRN31108.1"/>
    <property type="molecule type" value="Genomic_DNA"/>
</dbReference>
<dbReference type="Proteomes" id="UP000051727">
    <property type="component" value="Unassembled WGS sequence"/>
</dbReference>
<dbReference type="SUPFAM" id="SSF56300">
    <property type="entry name" value="Metallo-dependent phosphatases"/>
    <property type="match status" value="1"/>
</dbReference>
<protein>
    <recommendedName>
        <fullName evidence="3">Calcineurin-like phosphoesterase domain-containing protein</fullName>
    </recommendedName>
</protein>
<organism evidence="1 2">
    <name type="scientific">Liquorilactobacillus mali</name>
    <dbReference type="NCBI Taxonomy" id="1618"/>
    <lineage>
        <taxon>Bacteria</taxon>
        <taxon>Bacillati</taxon>
        <taxon>Bacillota</taxon>
        <taxon>Bacilli</taxon>
        <taxon>Lactobacillales</taxon>
        <taxon>Lactobacillaceae</taxon>
        <taxon>Liquorilactobacillus</taxon>
    </lineage>
</organism>
<comment type="caution">
    <text evidence="1">The sequence shown here is derived from an EMBL/GenBank/DDBJ whole genome shotgun (WGS) entry which is preliminary data.</text>
</comment>
<dbReference type="AlphaFoldDB" id="A0A0R2G2F2"/>
<evidence type="ECO:0000313" key="1">
    <source>
        <dbReference type="EMBL" id="KRN31108.1"/>
    </source>
</evidence>
<gene>
    <name evidence="1" type="ORF">IV36_GL001915</name>
</gene>
<proteinExistence type="predicted"/>
<evidence type="ECO:0000313" key="2">
    <source>
        <dbReference type="Proteomes" id="UP000051727"/>
    </source>
</evidence>
<name>A0A0R2G2F2_9LACO</name>
<evidence type="ECO:0008006" key="3">
    <source>
        <dbReference type="Google" id="ProtNLM"/>
    </source>
</evidence>
<sequence>MVQTKWNNEHIQYIKELQGKGYSSEKAVKVFNKHFNCKTSGRYLRQKARKAGYPFSNLDRKSVSPRTDISKKTIKHVQNKDGSITSTIETVINSEPNMSPEFLLEAHNYDPAKWKVKQSVSNQWSVISTKKGKQFNFQSKIVVEPIGNEIDTDELINLIVSHKEPYKRETPILLPSDSYLVVPAFDTHFNGETLKTYTKSLNKELNLINSKRWQDTCLILGGDVAHVDSFNSTTTKGTQLETTDVAKTVNEMEIYFETLISAILKHSNHLQLISTFGNHDKTVGYLFARLLECAYRNQPNMGFDIEPSQFKAYMLGKNFIGATHGNKGQKNYVANFASRFAEMWGRAKNRELFTGHLHTEMSKDLGGFVQRQVSTRKPTDTWTDELGVVATKNFELVQYSKEETEAVYYV</sequence>
<accession>A0A0R2G2F2</accession>
<reference evidence="1 2" key="1">
    <citation type="journal article" date="2015" name="Genome Announc.">
        <title>Expanding the biotechnology potential of lactobacilli through comparative genomics of 213 strains and associated genera.</title>
        <authorList>
            <person name="Sun Z."/>
            <person name="Harris H.M."/>
            <person name="McCann A."/>
            <person name="Guo C."/>
            <person name="Argimon S."/>
            <person name="Zhang W."/>
            <person name="Yang X."/>
            <person name="Jeffery I.B."/>
            <person name="Cooney J.C."/>
            <person name="Kagawa T.F."/>
            <person name="Liu W."/>
            <person name="Song Y."/>
            <person name="Salvetti E."/>
            <person name="Wrobel A."/>
            <person name="Rasinkangas P."/>
            <person name="Parkhill J."/>
            <person name="Rea M.C."/>
            <person name="O'Sullivan O."/>
            <person name="Ritari J."/>
            <person name="Douillard F.P."/>
            <person name="Paul Ross R."/>
            <person name="Yang R."/>
            <person name="Briner A.E."/>
            <person name="Felis G.E."/>
            <person name="de Vos W.M."/>
            <person name="Barrangou R."/>
            <person name="Klaenhammer T.R."/>
            <person name="Caufield P.W."/>
            <person name="Cui Y."/>
            <person name="Zhang H."/>
            <person name="O'Toole P.W."/>
        </authorList>
    </citation>
    <scope>NUCLEOTIDE SEQUENCE [LARGE SCALE GENOMIC DNA]</scope>
    <source>
        <strain evidence="1 2">ATCC 27304</strain>
    </source>
</reference>
<dbReference type="PATRIC" id="fig|1618.3.peg.1954"/>
<dbReference type="InterPro" id="IPR029052">
    <property type="entry name" value="Metallo-depent_PP-like"/>
</dbReference>
<dbReference type="STRING" id="1618.IV36_GL001915"/>